<evidence type="ECO:0000256" key="12">
    <source>
        <dbReference type="ARBA" id="ARBA00022741"/>
    </source>
</evidence>
<comment type="similarity">
    <text evidence="3">In the C-terminal section; belongs to the protein kinase superfamily. Ser/Thr protein kinase family.</text>
</comment>
<keyword evidence="6" id="KW-0808">Transferase</keyword>
<dbReference type="SUPFAM" id="SSF56672">
    <property type="entry name" value="DNA/RNA polymerases"/>
    <property type="match status" value="1"/>
</dbReference>
<dbReference type="CDD" id="cd00303">
    <property type="entry name" value="retropepsin_like"/>
    <property type="match status" value="1"/>
</dbReference>
<evidence type="ECO:0000256" key="20">
    <source>
        <dbReference type="ARBA" id="ARBA00023180"/>
    </source>
</evidence>
<dbReference type="GO" id="GO:0005886">
    <property type="term" value="C:plasma membrane"/>
    <property type="evidence" value="ECO:0007669"/>
    <property type="project" value="UniProtKB-SubCell"/>
</dbReference>
<evidence type="ECO:0000256" key="4">
    <source>
        <dbReference type="ARBA" id="ARBA00022475"/>
    </source>
</evidence>
<feature type="transmembrane region" description="Helical" evidence="23">
    <location>
        <begin position="21"/>
        <end position="42"/>
    </location>
</feature>
<evidence type="ECO:0000256" key="23">
    <source>
        <dbReference type="SAM" id="Phobius"/>
    </source>
</evidence>
<keyword evidence="13" id="KW-0255">Endonuclease</keyword>
<evidence type="ECO:0000256" key="18">
    <source>
        <dbReference type="ARBA" id="ARBA00023136"/>
    </source>
</evidence>
<evidence type="ECO:0000259" key="25">
    <source>
        <dbReference type="PROSITE" id="PS50878"/>
    </source>
</evidence>
<evidence type="ECO:0000256" key="15">
    <source>
        <dbReference type="ARBA" id="ARBA00022840"/>
    </source>
</evidence>
<dbReference type="InterPro" id="IPR000719">
    <property type="entry name" value="Prot_kinase_dom"/>
</dbReference>
<dbReference type="InterPro" id="IPR017441">
    <property type="entry name" value="Protein_kinase_ATP_BS"/>
</dbReference>
<evidence type="ECO:0000256" key="21">
    <source>
        <dbReference type="PROSITE-ProRule" id="PRU10141"/>
    </source>
</evidence>
<dbReference type="CDD" id="cd01647">
    <property type="entry name" value="RT_LTR"/>
    <property type="match status" value="1"/>
</dbReference>
<dbReference type="InterPro" id="IPR041373">
    <property type="entry name" value="RT_RNaseH"/>
</dbReference>
<dbReference type="Gene3D" id="2.60.120.200">
    <property type="match status" value="1"/>
</dbReference>
<dbReference type="GO" id="GO:0002229">
    <property type="term" value="P:defense response to oomycetes"/>
    <property type="evidence" value="ECO:0007669"/>
    <property type="project" value="UniProtKB-ARBA"/>
</dbReference>
<feature type="binding site" evidence="21">
    <location>
        <position position="1195"/>
    </location>
    <ligand>
        <name>ATP</name>
        <dbReference type="ChEBI" id="CHEBI:30616"/>
    </ligand>
</feature>
<evidence type="ECO:0000256" key="16">
    <source>
        <dbReference type="ARBA" id="ARBA00022918"/>
    </source>
</evidence>
<evidence type="ECO:0000256" key="11">
    <source>
        <dbReference type="ARBA" id="ARBA00022734"/>
    </source>
</evidence>
<keyword evidence="12 21" id="KW-0547">Nucleotide-binding</keyword>
<comment type="caution">
    <text evidence="27">The sequence shown here is derived from an EMBL/GenBank/DDBJ whole genome shotgun (WGS) entry which is preliminary data.</text>
</comment>
<dbReference type="Gene3D" id="3.30.420.10">
    <property type="entry name" value="Ribonuclease H-like superfamily/Ribonuclease H"/>
    <property type="match status" value="1"/>
</dbReference>
<keyword evidence="10" id="KW-0732">Signal</keyword>
<dbReference type="PROSITE" id="PS50994">
    <property type="entry name" value="INTEGRASE"/>
    <property type="match status" value="1"/>
</dbReference>
<dbReference type="Gene3D" id="3.10.20.370">
    <property type="match status" value="1"/>
</dbReference>
<dbReference type="InterPro" id="IPR001245">
    <property type="entry name" value="Ser-Thr/Tyr_kinase_cat_dom"/>
</dbReference>
<evidence type="ECO:0000256" key="10">
    <source>
        <dbReference type="ARBA" id="ARBA00022729"/>
    </source>
</evidence>
<dbReference type="GO" id="GO:0003676">
    <property type="term" value="F:nucleic acid binding"/>
    <property type="evidence" value="ECO:0007669"/>
    <property type="project" value="InterPro"/>
</dbReference>
<evidence type="ECO:0000256" key="2">
    <source>
        <dbReference type="ARBA" id="ARBA00008536"/>
    </source>
</evidence>
<dbReference type="CDD" id="cd09274">
    <property type="entry name" value="RNase_HI_RT_Ty3"/>
    <property type="match status" value="1"/>
</dbReference>
<dbReference type="Gene3D" id="2.40.50.40">
    <property type="match status" value="1"/>
</dbReference>
<dbReference type="InterPro" id="IPR050951">
    <property type="entry name" value="Retrovirus_Pol_polyprotein"/>
</dbReference>
<keyword evidence="7 23" id="KW-0812">Transmembrane</keyword>
<feature type="domain" description="Reverse transcriptase" evidence="25">
    <location>
        <begin position="314"/>
        <end position="493"/>
    </location>
</feature>
<comment type="subcellular location">
    <subcellularLocation>
        <location evidence="1">Cell membrane</location>
        <topology evidence="1">Single-pass type I membrane protein</topology>
    </subcellularLocation>
</comment>
<dbReference type="SUPFAM" id="SSF49899">
    <property type="entry name" value="Concanavalin A-like lectins/glucanases"/>
    <property type="match status" value="1"/>
</dbReference>
<keyword evidence="11" id="KW-0430">Lectin</keyword>
<dbReference type="Gene3D" id="3.30.200.20">
    <property type="entry name" value="Phosphorylase Kinase, domain 1"/>
    <property type="match status" value="1"/>
</dbReference>
<dbReference type="Pfam" id="PF17917">
    <property type="entry name" value="RT_RNaseH"/>
    <property type="match status" value="1"/>
</dbReference>
<evidence type="ECO:0000313" key="27">
    <source>
        <dbReference type="EMBL" id="RVW28126.1"/>
    </source>
</evidence>
<dbReference type="Proteomes" id="UP000288805">
    <property type="component" value="Unassembled WGS sequence"/>
</dbReference>
<keyword evidence="17 23" id="KW-1133">Transmembrane helix</keyword>
<dbReference type="Pfam" id="PF00069">
    <property type="entry name" value="Pkinase"/>
    <property type="match status" value="1"/>
</dbReference>
<evidence type="ECO:0000256" key="19">
    <source>
        <dbReference type="ARBA" id="ARBA00023170"/>
    </source>
</evidence>
<dbReference type="SUPFAM" id="SSF53098">
    <property type="entry name" value="Ribonuclease H-like"/>
    <property type="match status" value="1"/>
</dbReference>
<evidence type="ECO:0000259" key="26">
    <source>
        <dbReference type="PROSITE" id="PS50994"/>
    </source>
</evidence>
<dbReference type="FunFam" id="3.10.10.10:FF:000007">
    <property type="entry name" value="Retrovirus-related Pol polyprotein from transposon 17.6-like Protein"/>
    <property type="match status" value="1"/>
</dbReference>
<dbReference type="FunFam" id="3.30.200.20:FF:000168">
    <property type="entry name" value="L-type lectin-domain containing receptor kinase IX.1"/>
    <property type="match status" value="1"/>
</dbReference>
<dbReference type="Pfam" id="PF00078">
    <property type="entry name" value="RVT_1"/>
    <property type="match status" value="1"/>
</dbReference>
<protein>
    <submittedName>
        <fullName evidence="27">Transposon Ty3-G Gag-Pol polyprotein</fullName>
    </submittedName>
</protein>
<dbReference type="InterPro" id="IPR043128">
    <property type="entry name" value="Rev_trsase/Diguanyl_cyclase"/>
</dbReference>
<evidence type="ECO:0000259" key="24">
    <source>
        <dbReference type="PROSITE" id="PS50011"/>
    </source>
</evidence>
<dbReference type="GO" id="GO:0015074">
    <property type="term" value="P:DNA integration"/>
    <property type="evidence" value="ECO:0007669"/>
    <property type="project" value="InterPro"/>
</dbReference>
<evidence type="ECO:0000256" key="9">
    <source>
        <dbReference type="ARBA" id="ARBA00022722"/>
    </source>
</evidence>
<comment type="similarity">
    <text evidence="2">In the N-terminal section; belongs to the leguminous lectin family.</text>
</comment>
<dbReference type="Pfam" id="PF24626">
    <property type="entry name" value="SH3_Tf2-1"/>
    <property type="match status" value="1"/>
</dbReference>
<dbReference type="Gene3D" id="3.10.10.10">
    <property type="entry name" value="HIV Type 1 Reverse Transcriptase, subunit A, domain 1"/>
    <property type="match status" value="1"/>
</dbReference>
<dbReference type="GO" id="GO:0030246">
    <property type="term" value="F:carbohydrate binding"/>
    <property type="evidence" value="ECO:0007669"/>
    <property type="project" value="UniProtKB-KW"/>
</dbReference>
<dbReference type="FunFam" id="3.30.70.270:FF:000020">
    <property type="entry name" value="Transposon Tf2-6 polyprotein-like Protein"/>
    <property type="match status" value="1"/>
</dbReference>
<proteinExistence type="inferred from homology"/>
<keyword evidence="16" id="KW-0695">RNA-directed DNA polymerase</keyword>
<evidence type="ECO:0000256" key="6">
    <source>
        <dbReference type="ARBA" id="ARBA00022679"/>
    </source>
</evidence>
<evidence type="ECO:0000256" key="17">
    <source>
        <dbReference type="ARBA" id="ARBA00022989"/>
    </source>
</evidence>
<dbReference type="PANTHER" id="PTHR37984">
    <property type="entry name" value="PROTEIN CBG26694"/>
    <property type="match status" value="1"/>
</dbReference>
<keyword evidence="9" id="KW-0540">Nuclease</keyword>
<evidence type="ECO:0000256" key="8">
    <source>
        <dbReference type="ARBA" id="ARBA00022695"/>
    </source>
</evidence>
<keyword evidence="4" id="KW-1003">Cell membrane</keyword>
<dbReference type="Pfam" id="PF00139">
    <property type="entry name" value="Lectin_legB"/>
    <property type="match status" value="1"/>
</dbReference>
<dbReference type="Gene3D" id="3.30.70.270">
    <property type="match status" value="2"/>
</dbReference>
<dbReference type="Gene3D" id="1.10.510.10">
    <property type="entry name" value="Transferase(Phosphotransferase) domain 1"/>
    <property type="match status" value="1"/>
</dbReference>
<evidence type="ECO:0000256" key="7">
    <source>
        <dbReference type="ARBA" id="ARBA00022692"/>
    </source>
</evidence>
<dbReference type="InterPro" id="IPR056924">
    <property type="entry name" value="SH3_Tf2-1"/>
</dbReference>
<dbReference type="PROSITE" id="PS50878">
    <property type="entry name" value="RT_POL"/>
    <property type="match status" value="1"/>
</dbReference>
<evidence type="ECO:0000256" key="3">
    <source>
        <dbReference type="ARBA" id="ARBA00010217"/>
    </source>
</evidence>
<evidence type="ECO:0000256" key="22">
    <source>
        <dbReference type="SAM" id="MobiDB-lite"/>
    </source>
</evidence>
<dbReference type="InterPro" id="IPR016197">
    <property type="entry name" value="Chromo-like_dom_sf"/>
</dbReference>
<dbReference type="SUPFAM" id="SSF54160">
    <property type="entry name" value="Chromo domain-like"/>
    <property type="match status" value="1"/>
</dbReference>
<dbReference type="InterPro" id="IPR023780">
    <property type="entry name" value="Chromo_domain"/>
</dbReference>
<dbReference type="GO" id="GO:0003964">
    <property type="term" value="F:RNA-directed DNA polymerase activity"/>
    <property type="evidence" value="ECO:0007669"/>
    <property type="project" value="UniProtKB-KW"/>
</dbReference>
<dbReference type="PROSITE" id="PS00107">
    <property type="entry name" value="PROTEIN_KINASE_ATP"/>
    <property type="match status" value="1"/>
</dbReference>
<dbReference type="SUPFAM" id="SSF56112">
    <property type="entry name" value="Protein kinase-like (PK-like)"/>
    <property type="match status" value="1"/>
</dbReference>
<dbReference type="PROSITE" id="PS50011">
    <property type="entry name" value="PROTEIN_KINASE_DOM"/>
    <property type="match status" value="1"/>
</dbReference>
<dbReference type="Pfam" id="PF00385">
    <property type="entry name" value="Chromo"/>
    <property type="match status" value="1"/>
</dbReference>
<dbReference type="EMBL" id="QGNW01001915">
    <property type="protein sequence ID" value="RVW28126.1"/>
    <property type="molecule type" value="Genomic_DNA"/>
</dbReference>
<keyword evidence="20" id="KW-0325">Glycoprotein</keyword>
<organism evidence="27 28">
    <name type="scientific">Vitis vinifera</name>
    <name type="common">Grape</name>
    <dbReference type="NCBI Taxonomy" id="29760"/>
    <lineage>
        <taxon>Eukaryota</taxon>
        <taxon>Viridiplantae</taxon>
        <taxon>Streptophyta</taxon>
        <taxon>Embryophyta</taxon>
        <taxon>Tracheophyta</taxon>
        <taxon>Spermatophyta</taxon>
        <taxon>Magnoliopsida</taxon>
        <taxon>eudicotyledons</taxon>
        <taxon>Gunneridae</taxon>
        <taxon>Pentapetalae</taxon>
        <taxon>rosids</taxon>
        <taxon>Vitales</taxon>
        <taxon>Vitaceae</taxon>
        <taxon>Viteae</taxon>
        <taxon>Vitis</taxon>
    </lineage>
</organism>
<dbReference type="GO" id="GO:0006508">
    <property type="term" value="P:proteolysis"/>
    <property type="evidence" value="ECO:0007669"/>
    <property type="project" value="UniProtKB-KW"/>
</dbReference>
<dbReference type="InterPro" id="IPR043502">
    <property type="entry name" value="DNA/RNA_pol_sf"/>
</dbReference>
<dbReference type="InterPro" id="IPR001220">
    <property type="entry name" value="Legume_lectin_dom"/>
</dbReference>
<keyword evidence="18 23" id="KW-0472">Membrane</keyword>
<gene>
    <name evidence="27" type="primary">TY3B-G_104</name>
    <name evidence="27" type="ORF">CK203_116087</name>
</gene>
<keyword evidence="15 21" id="KW-0067">ATP-binding</keyword>
<dbReference type="GO" id="GO:0005524">
    <property type="term" value="F:ATP binding"/>
    <property type="evidence" value="ECO:0007669"/>
    <property type="project" value="UniProtKB-UniRule"/>
</dbReference>
<dbReference type="GO" id="GO:0008233">
    <property type="term" value="F:peptidase activity"/>
    <property type="evidence" value="ECO:0007669"/>
    <property type="project" value="UniProtKB-KW"/>
</dbReference>
<evidence type="ECO:0000256" key="14">
    <source>
        <dbReference type="ARBA" id="ARBA00022801"/>
    </source>
</evidence>
<accession>A0A438CY64</accession>
<dbReference type="InterPro" id="IPR000477">
    <property type="entry name" value="RT_dom"/>
</dbReference>
<evidence type="ECO:0000256" key="5">
    <source>
        <dbReference type="ARBA" id="ARBA00022670"/>
    </source>
</evidence>
<dbReference type="GO" id="GO:0004672">
    <property type="term" value="F:protein kinase activity"/>
    <property type="evidence" value="ECO:0007669"/>
    <property type="project" value="InterPro"/>
</dbReference>
<dbReference type="GO" id="GO:0004519">
    <property type="term" value="F:endonuclease activity"/>
    <property type="evidence" value="ECO:0007669"/>
    <property type="project" value="UniProtKB-KW"/>
</dbReference>
<feature type="domain" description="Integrase catalytic" evidence="26">
    <location>
        <begin position="765"/>
        <end position="929"/>
    </location>
</feature>
<dbReference type="FunFam" id="3.10.20.370:FF:000001">
    <property type="entry name" value="Retrovirus-related Pol polyprotein from transposon 17.6-like protein"/>
    <property type="match status" value="1"/>
</dbReference>
<feature type="region of interest" description="Disordered" evidence="22">
    <location>
        <begin position="1440"/>
        <end position="1480"/>
    </location>
</feature>
<keyword evidence="14" id="KW-0378">Hydrolase</keyword>
<reference evidence="27 28" key="1">
    <citation type="journal article" date="2018" name="PLoS Genet.">
        <title>Population sequencing reveals clonal diversity and ancestral inbreeding in the grapevine cultivar Chardonnay.</title>
        <authorList>
            <person name="Roach M.J."/>
            <person name="Johnson D.L."/>
            <person name="Bohlmann J."/>
            <person name="van Vuuren H.J."/>
            <person name="Jones S.J."/>
            <person name="Pretorius I.S."/>
            <person name="Schmidt S.A."/>
            <person name="Borneman A.R."/>
        </authorList>
    </citation>
    <scope>NUCLEOTIDE SEQUENCE [LARGE SCALE GENOMIC DNA]</scope>
    <source>
        <strain evidence="28">cv. Chardonnay</strain>
        <tissue evidence="27">Leaf</tissue>
    </source>
</reference>
<keyword evidence="8" id="KW-0548">Nucleotidyltransferase</keyword>
<dbReference type="InterPro" id="IPR011009">
    <property type="entry name" value="Kinase-like_dom_sf"/>
</dbReference>
<name>A0A438CY64_VITVI</name>
<dbReference type="InterPro" id="IPR012337">
    <property type="entry name" value="RNaseH-like_sf"/>
</dbReference>
<keyword evidence="5" id="KW-0645">Protease</keyword>
<dbReference type="SMART" id="SM00220">
    <property type="entry name" value="S_TKc"/>
    <property type="match status" value="1"/>
</dbReference>
<feature type="domain" description="Protein kinase" evidence="24">
    <location>
        <begin position="1166"/>
        <end position="1419"/>
    </location>
</feature>
<dbReference type="InterPro" id="IPR036397">
    <property type="entry name" value="RNaseH_sf"/>
</dbReference>
<dbReference type="Pfam" id="PF07714">
    <property type="entry name" value="PK_Tyr_Ser-Thr"/>
    <property type="match status" value="1"/>
</dbReference>
<evidence type="ECO:0000313" key="28">
    <source>
        <dbReference type="Proteomes" id="UP000288805"/>
    </source>
</evidence>
<evidence type="ECO:0000256" key="13">
    <source>
        <dbReference type="ARBA" id="ARBA00022759"/>
    </source>
</evidence>
<dbReference type="InterPro" id="IPR013320">
    <property type="entry name" value="ConA-like_dom_sf"/>
</dbReference>
<keyword evidence="19" id="KW-0675">Receptor</keyword>
<sequence>MDTCNTGITHMESHKLLSSHLFMISIFFFLIFPSATSLSFNFTTFDRRNDNISIEGDAGDLTEGCITLTKDSYGNDPTQSRDRALYSERLYLWDPTSRNLTDFTTNFSFVIDSRNSSSYGDGLAFFLNVVPTKSFTVHVANGERLLCQGRFEKVPIDLQGIPFSLTCYSLPLAGLDMVLGIQWLEMLGSIVCNWQYLTMDFNWENQARRLQGIQGPIQATSLETIAKEHRQGHMVFTVYVQTVEGSSWDGTQPDMQQILGEFEDVFQEPFKLPPLREIDHHIPLKEGTQPINVRPYRYAYFQKAEIEKQVQAMLDVGIIRPSTSPYSSPVLLVKKKDDTWRFCTDYRALNTATIKDRFPIPTVDDMLDELYGATYFTKLDLRAGYHQVRVHAPDIPKTAFRTHNGHFEYLVMPFGLCNAPSTFQAIMNSIFRPYLRKFILVFFDDILVYSPTWELHLNHVRKTLEILKKHSFFVKATKCDFGKQELEYLGHIVTNHGVKVDGKKIEAMIAWPQPTTITELHGFLGLTGYYRKFVQNYGVLARPLTNLLKKGNFKWDEDAAAAFTMLKQALTTTPTLAMPNFNEPFTIETDASGDGIGAVLTQQGRPIAYMSRALGVTKRSWSIYAKEMLAIVEAIQTWRPYILGRKFFIRTDQRSLKYFLEQRVATSEQQKWVAKLLGYDYEIIYRPGKENSAADALSRRPNSPLLNPIFISQAAHDPTGHYVVKNGLCFYKQRVVVPTALRDYIQQCATCQKTKSETLAPAGSLQPLPIPCLVWDDISLDFIDGLPSSQGKDSIMVVVDRLSKYAHFIALSHPFSAKMIAEKFVENIIKFHGMPKSIISDRDPIFVSKFWQEFFTMSGTQLKLSSAYHPQTDGQTEVVNRCLEQYLRCFVHQWPRKWFSYLSWAEYWYNTTYHCSTGMTPFQALYGRLPPSIPHYADGLSRVNEVDQSLLTRDEVLQQLKTNLELAATRMKHVADQKKREVEFQIGDLVLLKLHPYRQHSVFKCAHKKLANRFYGPFPVEQKLGKVAYRLNLPPEVKIHPVFHVSLLKKYVGTSLPALVDLPPISDEGQLQVTPEKVVNTRWIKRGTKFIEESLVQWKNLPVEDATWEDTQMLKHQFSTLNLEDKVPLIGGSIDTPRSHRWLGGTYHTGPRKFSFYELALATSNFAEEQKLGEGGFGGVYRGFLRELNSYVAVKRVSRNSQQGMKEYASEVKIFCRLRHRNLVQLMGWCHKKEELLLVYELLPNGSLSTCLFEEKTLLTWSMRDIKSSNVMLDSDFNAKLGDFGLARLVDHGKGSQTTVLSGTMGYMAPECFVTGKASKESDVYSFGIVALEICCGRRAVEAKVEENQIRLVEWVWDLYGVGKLLEAADPRLSADYDEQQMERLMIVGLWCAHPDCNARPSMRQAMSVLNSEALLPLLPIKMPVPMYYAPPALQTSYSTSVSERNHTQFSNSSNGTTDSSKFSESSPILSQSASVLHTR</sequence>
<dbReference type="FunFam" id="1.10.510.10:FF:000240">
    <property type="entry name" value="Lectin-domain containing receptor kinase A4.3"/>
    <property type="match status" value="1"/>
</dbReference>
<evidence type="ECO:0000256" key="1">
    <source>
        <dbReference type="ARBA" id="ARBA00004251"/>
    </source>
</evidence>
<dbReference type="InterPro" id="IPR001584">
    <property type="entry name" value="Integrase_cat-core"/>
</dbReference>
<dbReference type="PANTHER" id="PTHR37984:SF5">
    <property type="entry name" value="PROTEIN NYNRIN-LIKE"/>
    <property type="match status" value="1"/>
</dbReference>